<accession>A0AAD5MI00</accession>
<protein>
    <submittedName>
        <fullName evidence="1">Uncharacterized protein</fullName>
    </submittedName>
</protein>
<proteinExistence type="predicted"/>
<organism evidence="1 2">
    <name type="scientific">Parelaphostrongylus tenuis</name>
    <name type="common">Meningeal worm</name>
    <dbReference type="NCBI Taxonomy" id="148309"/>
    <lineage>
        <taxon>Eukaryota</taxon>
        <taxon>Metazoa</taxon>
        <taxon>Ecdysozoa</taxon>
        <taxon>Nematoda</taxon>
        <taxon>Chromadorea</taxon>
        <taxon>Rhabditida</taxon>
        <taxon>Rhabditina</taxon>
        <taxon>Rhabditomorpha</taxon>
        <taxon>Strongyloidea</taxon>
        <taxon>Metastrongylidae</taxon>
        <taxon>Parelaphostrongylus</taxon>
    </lineage>
</organism>
<dbReference type="AlphaFoldDB" id="A0AAD5MI00"/>
<keyword evidence="2" id="KW-1185">Reference proteome</keyword>
<evidence type="ECO:0000313" key="2">
    <source>
        <dbReference type="Proteomes" id="UP001196413"/>
    </source>
</evidence>
<evidence type="ECO:0000313" key="1">
    <source>
        <dbReference type="EMBL" id="KAJ1349327.1"/>
    </source>
</evidence>
<dbReference type="EMBL" id="JAHQIW010000645">
    <property type="protein sequence ID" value="KAJ1349327.1"/>
    <property type="molecule type" value="Genomic_DNA"/>
</dbReference>
<reference evidence="1" key="1">
    <citation type="submission" date="2021-06" db="EMBL/GenBank/DDBJ databases">
        <title>Parelaphostrongylus tenuis whole genome reference sequence.</title>
        <authorList>
            <person name="Garwood T.J."/>
            <person name="Larsen P.A."/>
            <person name="Fountain-Jones N.M."/>
            <person name="Garbe J.R."/>
            <person name="Macchietto M.G."/>
            <person name="Kania S.A."/>
            <person name="Gerhold R.W."/>
            <person name="Richards J.E."/>
            <person name="Wolf T.M."/>
        </authorList>
    </citation>
    <scope>NUCLEOTIDE SEQUENCE</scope>
    <source>
        <strain evidence="1">MNPRO001-30</strain>
        <tissue evidence="1">Meninges</tissue>
    </source>
</reference>
<comment type="caution">
    <text evidence="1">The sequence shown here is derived from an EMBL/GenBank/DDBJ whole genome shotgun (WGS) entry which is preliminary data.</text>
</comment>
<dbReference type="Proteomes" id="UP001196413">
    <property type="component" value="Unassembled WGS sequence"/>
</dbReference>
<gene>
    <name evidence="1" type="ORF">KIN20_004826</name>
</gene>
<sequence length="74" mass="8445">MTMSSAKRRCDRNFPSTRMPFWSQSGALYHQRTLNLSNTITFGAFTIFTLANAELPLLIRCLSCFSFDKADCIE</sequence>
<name>A0AAD5MI00_PARTN</name>